<evidence type="ECO:0000313" key="1">
    <source>
        <dbReference type="EMBL" id="EIR20919.1"/>
    </source>
</evidence>
<name>A0AB72ZLF6_YERPE</name>
<comment type="caution">
    <text evidence="1">The sequence shown here is derived from an EMBL/GenBank/DDBJ whole genome shotgun (WGS) entry which is preliminary data.</text>
</comment>
<gene>
    <name evidence="1" type="ORF">YPPY08_1676</name>
</gene>
<reference evidence="1 2" key="1">
    <citation type="submission" date="2012-05" db="EMBL/GenBank/DDBJ databases">
        <title>Genome sequence of Yersinia Pestis PY-08.</title>
        <authorList>
            <person name="Santana-Cruz I."/>
            <person name="Sengamalay N."/>
            <person name="McCracken C."/>
            <person name="Daugherty S.C."/>
            <person name="Maroo A."/>
            <person name="Vara P.G."/>
            <person name="Tallon L.J."/>
            <person name="Sadzewicz L."/>
            <person name="Vinetz J.M."/>
            <person name="Cespedes Zambrano M.J."/>
            <person name="Fraser-Liggett C.M."/>
            <person name="Tettelin H."/>
        </authorList>
    </citation>
    <scope>NUCLEOTIDE SEQUENCE [LARGE SCALE GENOMIC DNA]</scope>
    <source>
        <strain evidence="1 2">PY-08</strain>
    </source>
</reference>
<protein>
    <submittedName>
        <fullName evidence="1">Uncharacterized protein</fullName>
    </submittedName>
</protein>
<sequence length="39" mass="4731">MGRPFHYNHILVNFIKRVFPFGYNQNHSIYYSASNELQK</sequence>
<evidence type="ECO:0000313" key="2">
    <source>
        <dbReference type="Proteomes" id="UP000003231"/>
    </source>
</evidence>
<accession>A0AB72ZLF6</accession>
<dbReference type="EMBL" id="AKRT01000218">
    <property type="protein sequence ID" value="EIR20919.1"/>
    <property type="molecule type" value="Genomic_DNA"/>
</dbReference>
<dbReference type="AlphaFoldDB" id="A0AB72ZLF6"/>
<proteinExistence type="predicted"/>
<organism evidence="1 2">
    <name type="scientific">Yersinia pestis PY-08</name>
    <dbReference type="NCBI Taxonomy" id="992134"/>
    <lineage>
        <taxon>Bacteria</taxon>
        <taxon>Pseudomonadati</taxon>
        <taxon>Pseudomonadota</taxon>
        <taxon>Gammaproteobacteria</taxon>
        <taxon>Enterobacterales</taxon>
        <taxon>Yersiniaceae</taxon>
        <taxon>Yersinia</taxon>
    </lineage>
</organism>
<dbReference type="Proteomes" id="UP000003231">
    <property type="component" value="Unassembled WGS sequence"/>
</dbReference>